<dbReference type="InterPro" id="IPR050271">
    <property type="entry name" value="UDP-glycosyltransferase"/>
</dbReference>
<dbReference type="AlphaFoldDB" id="A0A2B7Y592"/>
<evidence type="ECO:0000256" key="3">
    <source>
        <dbReference type="SAM" id="Phobius"/>
    </source>
</evidence>
<dbReference type="Pfam" id="PF00201">
    <property type="entry name" value="UDPGT"/>
    <property type="match status" value="1"/>
</dbReference>
<name>A0A2B7Y592_POLH7</name>
<dbReference type="STRING" id="1447883.A0A2B7Y592"/>
<evidence type="ECO:0000256" key="1">
    <source>
        <dbReference type="ARBA" id="ARBA00022676"/>
    </source>
</evidence>
<dbReference type="PANTHER" id="PTHR48043:SF145">
    <property type="entry name" value="FI06409P-RELATED"/>
    <property type="match status" value="1"/>
</dbReference>
<comment type="caution">
    <text evidence="4">The sequence shown here is derived from an EMBL/GenBank/DDBJ whole genome shotgun (WGS) entry which is preliminary data.</text>
</comment>
<keyword evidence="3" id="KW-1133">Transmembrane helix</keyword>
<accession>A0A2B7Y592</accession>
<keyword evidence="5" id="KW-1185">Reference proteome</keyword>
<evidence type="ECO:0008006" key="6">
    <source>
        <dbReference type="Google" id="ProtNLM"/>
    </source>
</evidence>
<gene>
    <name evidence="4" type="ORF">AJ80_04077</name>
</gene>
<protein>
    <recommendedName>
        <fullName evidence="6">UDP-glycosyltransferases domain-containing protein</fullName>
    </recommendedName>
</protein>
<keyword evidence="2" id="KW-0808">Transferase</keyword>
<keyword evidence="3" id="KW-0812">Transmembrane</keyword>
<dbReference type="Gene3D" id="3.40.50.2000">
    <property type="entry name" value="Glycogen Phosphorylase B"/>
    <property type="match status" value="2"/>
</dbReference>
<dbReference type="PANTHER" id="PTHR48043">
    <property type="entry name" value="EG:EG0003.4 PROTEIN-RELATED"/>
    <property type="match status" value="1"/>
</dbReference>
<evidence type="ECO:0000256" key="2">
    <source>
        <dbReference type="ARBA" id="ARBA00022679"/>
    </source>
</evidence>
<keyword evidence="1" id="KW-0328">Glycosyltransferase</keyword>
<reference evidence="4 5" key="1">
    <citation type="submission" date="2017-10" db="EMBL/GenBank/DDBJ databases">
        <title>Comparative genomics in systemic dimorphic fungi from Ajellomycetaceae.</title>
        <authorList>
            <person name="Munoz J.F."/>
            <person name="Mcewen J.G."/>
            <person name="Clay O.K."/>
            <person name="Cuomo C.A."/>
        </authorList>
    </citation>
    <scope>NUCLEOTIDE SEQUENCE [LARGE SCALE GENOMIC DNA]</scope>
    <source>
        <strain evidence="4 5">UAMH7299</strain>
    </source>
</reference>
<evidence type="ECO:0000313" key="4">
    <source>
        <dbReference type="EMBL" id="PGH19324.1"/>
    </source>
</evidence>
<keyword evidence="3" id="KW-0472">Membrane</keyword>
<feature type="transmembrane region" description="Helical" evidence="3">
    <location>
        <begin position="523"/>
        <end position="549"/>
    </location>
</feature>
<sequence length="557" mass="61845">MAADSLADELAAEKKKHHATEVAVDVMIMKKKKLLVVATAGGRPNAEPLFEIAKILHARGYVVEFATLESQECWANGYEFVSKFHILGPAIQLDVEEAGYLRMTDWKAPSLFGDARPIFDTKSFLEKSWPAVYSSLSAIMKDPESRPDFILSDYIVDAVLDMQAEYGVPIAMNWPQMPTNMLPASYIPGTAGLQIGVLTSEHATLWQRMKSELVGLAMVPELLRYLRNRRKMRASMGVTRSLPNGPKPDNLLLVNLFFGLEVAKDTPPNVVAVGPVLADDYPHLTEPALSFVQNHKKIIYVAFGTHVLFRDDTVRRVMAGLAEVLHRGVADGIIWAIRGMARKQLDLAADAPGRFNGKCTVGELLNGYNPNMLFVDFAPQRAVLDHSHTCLFISHCGAASVNEATFHGVPLVTLSVYFDQLQNAMRLRDAGVSLGLDKDTFTADDLSNAVTQVIDDPTGSFQRNSKRMQAISRIASKRKHLAADLIEEVHADHEWRHVDSISTRPPHLQTADVRMPFWKARNWDLYACFALLAGMSAVAIPAAFLYNLVRRREKKDG</sequence>
<dbReference type="Proteomes" id="UP000224634">
    <property type="component" value="Unassembled WGS sequence"/>
</dbReference>
<dbReference type="CDD" id="cd03784">
    <property type="entry name" value="GT1_Gtf-like"/>
    <property type="match status" value="1"/>
</dbReference>
<dbReference type="InterPro" id="IPR002213">
    <property type="entry name" value="UDP_glucos_trans"/>
</dbReference>
<dbReference type="EMBL" id="PDNA01000049">
    <property type="protein sequence ID" value="PGH19324.1"/>
    <property type="molecule type" value="Genomic_DNA"/>
</dbReference>
<dbReference type="OrthoDB" id="4205830at2759"/>
<dbReference type="GO" id="GO:0008194">
    <property type="term" value="F:UDP-glycosyltransferase activity"/>
    <property type="evidence" value="ECO:0007669"/>
    <property type="project" value="InterPro"/>
</dbReference>
<dbReference type="SUPFAM" id="SSF53756">
    <property type="entry name" value="UDP-Glycosyltransferase/glycogen phosphorylase"/>
    <property type="match status" value="1"/>
</dbReference>
<evidence type="ECO:0000313" key="5">
    <source>
        <dbReference type="Proteomes" id="UP000224634"/>
    </source>
</evidence>
<organism evidence="4 5">
    <name type="scientific">Polytolypa hystricis (strain UAMH7299)</name>
    <dbReference type="NCBI Taxonomy" id="1447883"/>
    <lineage>
        <taxon>Eukaryota</taxon>
        <taxon>Fungi</taxon>
        <taxon>Dikarya</taxon>
        <taxon>Ascomycota</taxon>
        <taxon>Pezizomycotina</taxon>
        <taxon>Eurotiomycetes</taxon>
        <taxon>Eurotiomycetidae</taxon>
        <taxon>Onygenales</taxon>
        <taxon>Onygenales incertae sedis</taxon>
        <taxon>Polytolypa</taxon>
    </lineage>
</organism>
<proteinExistence type="predicted"/>